<comment type="catalytic activity">
    <reaction evidence="1">
        <text>Hydrolysis of proteins in presence of ATP.</text>
        <dbReference type="EC" id="3.4.21.53"/>
    </reaction>
</comment>
<evidence type="ECO:0000259" key="2">
    <source>
        <dbReference type="PROSITE" id="PS50106"/>
    </source>
</evidence>
<comment type="similarity">
    <text evidence="1">Belongs to the peptidase S16 family.</text>
</comment>
<keyword evidence="5" id="KW-1185">Reference proteome</keyword>
<dbReference type="GO" id="GO:0030163">
    <property type="term" value="P:protein catabolic process"/>
    <property type="evidence" value="ECO:0007669"/>
    <property type="project" value="InterPro"/>
</dbReference>
<accession>A0A8J3CD28</accession>
<dbReference type="GO" id="GO:0006508">
    <property type="term" value="P:proteolysis"/>
    <property type="evidence" value="ECO:0007669"/>
    <property type="project" value="UniProtKB-KW"/>
</dbReference>
<evidence type="ECO:0000313" key="5">
    <source>
        <dbReference type="Proteomes" id="UP000637578"/>
    </source>
</evidence>
<dbReference type="SUPFAM" id="SSF54211">
    <property type="entry name" value="Ribosomal protein S5 domain 2-like"/>
    <property type="match status" value="1"/>
</dbReference>
<dbReference type="Gene3D" id="2.30.42.10">
    <property type="match status" value="1"/>
</dbReference>
<dbReference type="PROSITE" id="PS50106">
    <property type="entry name" value="PDZ"/>
    <property type="match status" value="1"/>
</dbReference>
<evidence type="ECO:0000259" key="3">
    <source>
        <dbReference type="PROSITE" id="PS51786"/>
    </source>
</evidence>
<dbReference type="Pfam" id="PF13180">
    <property type="entry name" value="PDZ_2"/>
    <property type="match status" value="1"/>
</dbReference>
<reference evidence="4" key="1">
    <citation type="journal article" date="2014" name="Int. J. Syst. Evol. Microbiol.">
        <title>Complete genome sequence of Corynebacterium casei LMG S-19264T (=DSM 44701T), isolated from a smear-ripened cheese.</title>
        <authorList>
            <consortium name="US DOE Joint Genome Institute (JGI-PGF)"/>
            <person name="Walter F."/>
            <person name="Albersmeier A."/>
            <person name="Kalinowski J."/>
            <person name="Ruckert C."/>
        </authorList>
    </citation>
    <scope>NUCLEOTIDE SEQUENCE</scope>
    <source>
        <strain evidence="4">CGMCC 4.5737</strain>
    </source>
</reference>
<keyword evidence="1" id="KW-0645">Protease</keyword>
<dbReference type="Proteomes" id="UP000637578">
    <property type="component" value="Unassembled WGS sequence"/>
</dbReference>
<feature type="active site" evidence="1">
    <location>
        <position position="274"/>
    </location>
</feature>
<feature type="domain" description="PDZ" evidence="2">
    <location>
        <begin position="128"/>
        <end position="158"/>
    </location>
</feature>
<keyword evidence="1" id="KW-0720">Serine protease</keyword>
<dbReference type="EC" id="3.4.21.53" evidence="1"/>
<dbReference type="SMART" id="SM00228">
    <property type="entry name" value="PDZ"/>
    <property type="match status" value="1"/>
</dbReference>
<dbReference type="InterPro" id="IPR027065">
    <property type="entry name" value="Lon_Prtase"/>
</dbReference>
<comment type="caution">
    <text evidence="4">The sequence shown here is derived from an EMBL/GenBank/DDBJ whole genome shotgun (WGS) entry which is preliminary data.</text>
</comment>
<feature type="domain" description="Lon proteolytic" evidence="3">
    <location>
        <begin position="224"/>
        <end position="322"/>
    </location>
</feature>
<dbReference type="InterPro" id="IPR008269">
    <property type="entry name" value="Lon_proteolytic"/>
</dbReference>
<organism evidence="4 5">
    <name type="scientific">Longimycelium tulufanense</name>
    <dbReference type="NCBI Taxonomy" id="907463"/>
    <lineage>
        <taxon>Bacteria</taxon>
        <taxon>Bacillati</taxon>
        <taxon>Actinomycetota</taxon>
        <taxon>Actinomycetes</taxon>
        <taxon>Pseudonocardiales</taxon>
        <taxon>Pseudonocardiaceae</taxon>
        <taxon>Longimycelium</taxon>
    </lineage>
</organism>
<dbReference type="GO" id="GO:0004176">
    <property type="term" value="F:ATP-dependent peptidase activity"/>
    <property type="evidence" value="ECO:0007669"/>
    <property type="project" value="UniProtKB-UniRule"/>
</dbReference>
<dbReference type="InterPro" id="IPR020568">
    <property type="entry name" value="Ribosomal_Su5_D2-typ_SF"/>
</dbReference>
<evidence type="ECO:0000256" key="1">
    <source>
        <dbReference type="PROSITE-ProRule" id="PRU01122"/>
    </source>
</evidence>
<keyword evidence="1" id="KW-0378">Hydrolase</keyword>
<protein>
    <recommendedName>
        <fullName evidence="1">endopeptidase La</fullName>
        <ecNumber evidence="1">3.4.21.53</ecNumber>
    </recommendedName>
</protein>
<dbReference type="Pfam" id="PF05362">
    <property type="entry name" value="Lon_C"/>
    <property type="match status" value="1"/>
</dbReference>
<reference evidence="4" key="2">
    <citation type="submission" date="2020-09" db="EMBL/GenBank/DDBJ databases">
        <authorList>
            <person name="Sun Q."/>
            <person name="Zhou Y."/>
        </authorList>
    </citation>
    <scope>NUCLEOTIDE SEQUENCE</scope>
    <source>
        <strain evidence="4">CGMCC 4.5737</strain>
    </source>
</reference>
<evidence type="ECO:0000313" key="4">
    <source>
        <dbReference type="EMBL" id="GGM41997.1"/>
    </source>
</evidence>
<gene>
    <name evidence="4" type="ORF">GCM10012275_11190</name>
</gene>
<feature type="active site" evidence="1">
    <location>
        <position position="229"/>
    </location>
</feature>
<dbReference type="InterPro" id="IPR036034">
    <property type="entry name" value="PDZ_sf"/>
</dbReference>
<dbReference type="InterPro" id="IPR014721">
    <property type="entry name" value="Ribsml_uS5_D2-typ_fold_subgr"/>
</dbReference>
<dbReference type="Gene3D" id="3.30.230.10">
    <property type="match status" value="1"/>
</dbReference>
<dbReference type="SUPFAM" id="SSF50156">
    <property type="entry name" value="PDZ domain-like"/>
    <property type="match status" value="1"/>
</dbReference>
<dbReference type="PROSITE" id="PS51786">
    <property type="entry name" value="LON_PROTEOLYTIC"/>
    <property type="match status" value="1"/>
</dbReference>
<dbReference type="EMBL" id="BMMK01000003">
    <property type="protein sequence ID" value="GGM41997.1"/>
    <property type="molecule type" value="Genomic_DNA"/>
</dbReference>
<name>A0A8J3CD28_9PSEU</name>
<dbReference type="AlphaFoldDB" id="A0A8J3CD28"/>
<dbReference type="GO" id="GO:0004252">
    <property type="term" value="F:serine-type endopeptidase activity"/>
    <property type="evidence" value="ECO:0007669"/>
    <property type="project" value="UniProtKB-UniRule"/>
</dbReference>
<proteinExistence type="inferred from homology"/>
<dbReference type="PANTHER" id="PTHR10046">
    <property type="entry name" value="ATP DEPENDENT LON PROTEASE FAMILY MEMBER"/>
    <property type="match status" value="1"/>
</dbReference>
<dbReference type="InterPro" id="IPR001478">
    <property type="entry name" value="PDZ"/>
</dbReference>
<sequence length="332" mass="35009">MVSFALVAALGLLGAFVTVPYVALGPGPTYDTLGKFNDSEVVQIKGQPEQPVGGHLTMTTVSVSDEITLFGAFGLWASGRYALAPRDEFFPPDKSQKEVEQENTKAFRDSQTSAEVAALRYLDYPTKVLVGEVAKGGAVDGTIEPGDRLLEVNGRAVSRAEQVREALTDTKPGQQVPVVFRRDGERRTAQVTLGRAEDRTQGLLGVIPIDRPDVPFQIDIGLDEVGGPSAGLVFALAIVDKLTPGELTGGRSVAGTGEIDTQGKVNPIGGIPFKMVAAREAGAELFLVPADNCAEAASHTPDGLRLVKVSTLRDAVKALEDLQAGRSVPSCS</sequence>
<dbReference type="GO" id="GO:0005524">
    <property type="term" value="F:ATP binding"/>
    <property type="evidence" value="ECO:0007669"/>
    <property type="project" value="InterPro"/>
</dbReference>